<keyword evidence="3" id="KW-1185">Reference proteome</keyword>
<sequence length="60" mass="6686">MKGRVNMKELTVQQQCEIQGGGLIATALLYLILGAAAYKIIKSKKGRISIPRLISIEWRD</sequence>
<dbReference type="EMBL" id="CP101620">
    <property type="protein sequence ID" value="UTY38693.1"/>
    <property type="molecule type" value="Genomic_DNA"/>
</dbReference>
<dbReference type="RefSeq" id="WP_290139183.1">
    <property type="nucleotide sequence ID" value="NZ_CP101620.1"/>
</dbReference>
<dbReference type="Proteomes" id="UP001060112">
    <property type="component" value="Chromosome"/>
</dbReference>
<organism evidence="2 3">
    <name type="scientific">Allocoprobacillus halotolerans</name>
    <dbReference type="NCBI Taxonomy" id="2944914"/>
    <lineage>
        <taxon>Bacteria</taxon>
        <taxon>Bacillati</taxon>
        <taxon>Bacillota</taxon>
        <taxon>Erysipelotrichia</taxon>
        <taxon>Erysipelotrichales</taxon>
        <taxon>Erysipelotrichaceae</taxon>
        <taxon>Allocoprobacillus</taxon>
    </lineage>
</organism>
<feature type="transmembrane region" description="Helical" evidence="1">
    <location>
        <begin position="20"/>
        <end position="41"/>
    </location>
</feature>
<evidence type="ECO:0000313" key="2">
    <source>
        <dbReference type="EMBL" id="UTY38693.1"/>
    </source>
</evidence>
<keyword evidence="1" id="KW-1133">Transmembrane helix</keyword>
<evidence type="ECO:0000313" key="3">
    <source>
        <dbReference type="Proteomes" id="UP001060112"/>
    </source>
</evidence>
<proteinExistence type="predicted"/>
<name>A0ABY5I035_9FIRM</name>
<keyword evidence="1" id="KW-0472">Membrane</keyword>
<protein>
    <recommendedName>
        <fullName evidence="4">Class IIb bacteriocin, lactobin A/cerein 7B family</fullName>
    </recommendedName>
</protein>
<evidence type="ECO:0000256" key="1">
    <source>
        <dbReference type="SAM" id="Phobius"/>
    </source>
</evidence>
<accession>A0ABY5I035</accession>
<reference evidence="2" key="1">
    <citation type="submission" date="2022-07" db="EMBL/GenBank/DDBJ databases">
        <title>Faecal culturing of patients with breast cancer.</title>
        <authorList>
            <person name="Teng N.M.Y."/>
            <person name="Kiu R."/>
            <person name="Evans R."/>
            <person name="Baker D.J."/>
            <person name="Zenner C."/>
            <person name="Robinson S.D."/>
            <person name="Hall L.J."/>
        </authorList>
    </citation>
    <scope>NUCLEOTIDE SEQUENCE</scope>
    <source>
        <strain evidence="2">LH1062</strain>
    </source>
</reference>
<evidence type="ECO:0008006" key="4">
    <source>
        <dbReference type="Google" id="ProtNLM"/>
    </source>
</evidence>
<keyword evidence="1" id="KW-0812">Transmembrane</keyword>
<gene>
    <name evidence="2" type="ORF">NMU03_13935</name>
</gene>